<evidence type="ECO:0000313" key="4">
    <source>
        <dbReference type="EMBL" id="MBC8431033.1"/>
    </source>
</evidence>
<name>A0A8J6TPJ6_9BACT</name>
<reference evidence="4 5" key="1">
    <citation type="submission" date="2020-08" db="EMBL/GenBank/DDBJ databases">
        <title>Bridging the membrane lipid divide: bacteria of the FCB group superphylum have the potential to synthesize archaeal ether lipids.</title>
        <authorList>
            <person name="Villanueva L."/>
            <person name="Von Meijenfeldt F.A.B."/>
            <person name="Westbye A.B."/>
            <person name="Yadav S."/>
            <person name="Hopmans E.C."/>
            <person name="Dutilh B.E."/>
            <person name="Sinninghe Damste J.S."/>
        </authorList>
    </citation>
    <scope>NUCLEOTIDE SEQUENCE [LARGE SCALE GENOMIC DNA]</scope>
    <source>
        <strain evidence="4">NIOZ-UU17</strain>
    </source>
</reference>
<dbReference type="SUPFAM" id="SSF75005">
    <property type="entry name" value="Arabinanase/levansucrase/invertase"/>
    <property type="match status" value="1"/>
</dbReference>
<dbReference type="InterPro" id="IPR023296">
    <property type="entry name" value="Glyco_hydro_beta-prop_sf"/>
</dbReference>
<evidence type="ECO:0000313" key="5">
    <source>
        <dbReference type="Proteomes" id="UP000605201"/>
    </source>
</evidence>
<dbReference type="EMBL" id="JACNIG010000104">
    <property type="protein sequence ID" value="MBC8431033.1"/>
    <property type="molecule type" value="Genomic_DNA"/>
</dbReference>
<evidence type="ECO:0000256" key="1">
    <source>
        <dbReference type="ARBA" id="ARBA00022676"/>
    </source>
</evidence>
<protein>
    <submittedName>
        <fullName evidence="4">Glycoside hydrolase family 130 protein</fullName>
    </submittedName>
</protein>
<evidence type="ECO:0000256" key="2">
    <source>
        <dbReference type="ARBA" id="ARBA00022679"/>
    </source>
</evidence>
<dbReference type="GO" id="GO:0016787">
    <property type="term" value="F:hydrolase activity"/>
    <property type="evidence" value="ECO:0007669"/>
    <property type="project" value="UniProtKB-KW"/>
</dbReference>
<keyword evidence="2" id="KW-0808">Transferase</keyword>
<comment type="similarity">
    <text evidence="3">Belongs to the glycosyl hydrolase 130 family.</text>
</comment>
<keyword evidence="1" id="KW-0328">Glycosyltransferase</keyword>
<organism evidence="4 5">
    <name type="scientific">Candidatus Desulfatibia vada</name>
    <dbReference type="NCBI Taxonomy" id="2841696"/>
    <lineage>
        <taxon>Bacteria</taxon>
        <taxon>Pseudomonadati</taxon>
        <taxon>Thermodesulfobacteriota</taxon>
        <taxon>Desulfobacteria</taxon>
        <taxon>Desulfobacterales</taxon>
        <taxon>Desulfobacterales incertae sedis</taxon>
        <taxon>Candidatus Desulfatibia</taxon>
    </lineage>
</organism>
<accession>A0A8J6TPJ6</accession>
<dbReference type="Proteomes" id="UP000605201">
    <property type="component" value="Unassembled WGS sequence"/>
</dbReference>
<dbReference type="PANTHER" id="PTHR34106">
    <property type="entry name" value="GLYCOSIDASE"/>
    <property type="match status" value="1"/>
</dbReference>
<comment type="caution">
    <text evidence="4">The sequence shown here is derived from an EMBL/GenBank/DDBJ whole genome shotgun (WGS) entry which is preliminary data.</text>
</comment>
<dbReference type="Gene3D" id="2.115.10.20">
    <property type="entry name" value="Glycosyl hydrolase domain, family 43"/>
    <property type="match status" value="1"/>
</dbReference>
<dbReference type="PANTHER" id="PTHR34106:SF4">
    <property type="entry name" value="BLL5143 PROTEIN"/>
    <property type="match status" value="1"/>
</dbReference>
<dbReference type="AlphaFoldDB" id="A0A8J6TPJ6"/>
<evidence type="ECO:0000256" key="3">
    <source>
        <dbReference type="ARBA" id="ARBA00024356"/>
    </source>
</evidence>
<keyword evidence="4" id="KW-0378">Hydrolase</keyword>
<dbReference type="Pfam" id="PF04041">
    <property type="entry name" value="Glyco_hydro_130"/>
    <property type="match status" value="1"/>
</dbReference>
<dbReference type="InterPro" id="IPR007184">
    <property type="entry name" value="Mannoside_phosphorylase"/>
</dbReference>
<gene>
    <name evidence="4" type="ORF">H8D96_03850</name>
</gene>
<feature type="non-terminal residue" evidence="4">
    <location>
        <position position="1"/>
    </location>
</feature>
<sequence>KGSLRFIMSLRATGEGHISSIVFRSGVLDRYNKLLFDPISDYVETPDLQLDAVYKRTVFQRKLNEMGAGKEITAYVLNRMPEDFTYNELIEKIGILRATPQFHETIQERTFEIMRWLADSNYEVNFHPDHRVSERVIFPVSKNESRGIEDARFVQFFDGRQDVTYYATYTAYNGITILPQLIETKDFIKFNILTLNGKAVQNKGMALFPRKIGGRYAMLSRQDGENNHIMFSDNIHFWQKSEIIQQPEYPWEFIQIGNCGSPLETDKGWIVLTHGVGPMRQYCIGAMLLDLENPTKMIARLDEPLLVPHKKEREGYVPNVVYSCGALIHNNELVIPCAMSDINSGIATVEVNELLNCMRKVA</sequence>
<proteinExistence type="inferred from homology"/>
<dbReference type="CDD" id="cd18613">
    <property type="entry name" value="GH130"/>
    <property type="match status" value="1"/>
</dbReference>
<dbReference type="GO" id="GO:0016757">
    <property type="term" value="F:glycosyltransferase activity"/>
    <property type="evidence" value="ECO:0007669"/>
    <property type="project" value="UniProtKB-KW"/>
</dbReference>